<organism evidence="2 3">
    <name type="scientific">Cryptotermes secundus</name>
    <dbReference type="NCBI Taxonomy" id="105785"/>
    <lineage>
        <taxon>Eukaryota</taxon>
        <taxon>Metazoa</taxon>
        <taxon>Ecdysozoa</taxon>
        <taxon>Arthropoda</taxon>
        <taxon>Hexapoda</taxon>
        <taxon>Insecta</taxon>
        <taxon>Pterygota</taxon>
        <taxon>Neoptera</taxon>
        <taxon>Polyneoptera</taxon>
        <taxon>Dictyoptera</taxon>
        <taxon>Blattodea</taxon>
        <taxon>Blattoidea</taxon>
        <taxon>Termitoidae</taxon>
        <taxon>Kalotermitidae</taxon>
        <taxon>Cryptotermitinae</taxon>
        <taxon>Cryptotermes</taxon>
    </lineage>
</organism>
<protein>
    <submittedName>
        <fullName evidence="2">Uncharacterized protein</fullName>
    </submittedName>
</protein>
<feature type="transmembrane region" description="Helical" evidence="1">
    <location>
        <begin position="20"/>
        <end position="45"/>
    </location>
</feature>
<gene>
    <name evidence="2" type="ORF">B7P43_G07560</name>
</gene>
<evidence type="ECO:0000313" key="3">
    <source>
        <dbReference type="Proteomes" id="UP000235965"/>
    </source>
</evidence>
<evidence type="ECO:0000313" key="2">
    <source>
        <dbReference type="EMBL" id="PNF28177.1"/>
    </source>
</evidence>
<dbReference type="Proteomes" id="UP000235965">
    <property type="component" value="Unassembled WGS sequence"/>
</dbReference>
<evidence type="ECO:0000256" key="1">
    <source>
        <dbReference type="SAM" id="Phobius"/>
    </source>
</evidence>
<name>A0A2J7QHU8_9NEOP</name>
<accession>A0A2J7QHU8</accession>
<dbReference type="InParanoid" id="A0A2J7QHU8"/>
<keyword evidence="1" id="KW-0812">Transmembrane</keyword>
<proteinExistence type="predicted"/>
<dbReference type="EMBL" id="NEVH01013964">
    <property type="protein sequence ID" value="PNF28177.1"/>
    <property type="molecule type" value="Genomic_DNA"/>
</dbReference>
<comment type="caution">
    <text evidence="2">The sequence shown here is derived from an EMBL/GenBank/DDBJ whole genome shotgun (WGS) entry which is preliminary data.</text>
</comment>
<reference evidence="2 3" key="1">
    <citation type="submission" date="2017-12" db="EMBL/GenBank/DDBJ databases">
        <title>Hemimetabolous genomes reveal molecular basis of termite eusociality.</title>
        <authorList>
            <person name="Harrison M.C."/>
            <person name="Jongepier E."/>
            <person name="Robertson H.M."/>
            <person name="Arning N."/>
            <person name="Bitard-Feildel T."/>
            <person name="Chao H."/>
            <person name="Childers C.P."/>
            <person name="Dinh H."/>
            <person name="Doddapaneni H."/>
            <person name="Dugan S."/>
            <person name="Gowin J."/>
            <person name="Greiner C."/>
            <person name="Han Y."/>
            <person name="Hu H."/>
            <person name="Hughes D.S.T."/>
            <person name="Huylmans A.-K."/>
            <person name="Kemena C."/>
            <person name="Kremer L.P.M."/>
            <person name="Lee S.L."/>
            <person name="Lopez-Ezquerra A."/>
            <person name="Mallet L."/>
            <person name="Monroy-Kuhn J.M."/>
            <person name="Moser A."/>
            <person name="Murali S.C."/>
            <person name="Muzny D.M."/>
            <person name="Otani S."/>
            <person name="Piulachs M.-D."/>
            <person name="Poelchau M."/>
            <person name="Qu J."/>
            <person name="Schaub F."/>
            <person name="Wada-Katsumata A."/>
            <person name="Worley K.C."/>
            <person name="Xie Q."/>
            <person name="Ylla G."/>
            <person name="Poulsen M."/>
            <person name="Gibbs R.A."/>
            <person name="Schal C."/>
            <person name="Richards S."/>
            <person name="Belles X."/>
            <person name="Korb J."/>
            <person name="Bornberg-Bauer E."/>
        </authorList>
    </citation>
    <scope>NUCLEOTIDE SEQUENCE [LARGE SCALE GENOMIC DNA]</scope>
    <source>
        <tissue evidence="2">Whole body</tissue>
    </source>
</reference>
<dbReference type="AlphaFoldDB" id="A0A2J7QHU8"/>
<keyword evidence="3" id="KW-1185">Reference proteome</keyword>
<sequence>MPHDGKHYVPGCDVVRPARLHGVTCHTITLLMRYLALVYQVVYIAPKLSLRLRHHQ</sequence>
<keyword evidence="1" id="KW-0472">Membrane</keyword>
<keyword evidence="1" id="KW-1133">Transmembrane helix</keyword>